<evidence type="ECO:0000313" key="2">
    <source>
        <dbReference type="Proteomes" id="UP001054945"/>
    </source>
</evidence>
<dbReference type="EMBL" id="BPLR01005391">
    <property type="protein sequence ID" value="GIY01944.1"/>
    <property type="molecule type" value="Genomic_DNA"/>
</dbReference>
<evidence type="ECO:0000313" key="1">
    <source>
        <dbReference type="EMBL" id="GIY01944.1"/>
    </source>
</evidence>
<name>A0AAV4Q0H0_CAEEX</name>
<reference evidence="1 2" key="1">
    <citation type="submission" date="2021-06" db="EMBL/GenBank/DDBJ databases">
        <title>Caerostris extrusa draft genome.</title>
        <authorList>
            <person name="Kono N."/>
            <person name="Arakawa K."/>
        </authorList>
    </citation>
    <scope>NUCLEOTIDE SEQUENCE [LARGE SCALE GENOMIC DNA]</scope>
</reference>
<gene>
    <name evidence="1" type="ORF">CEXT_429661</name>
</gene>
<proteinExistence type="predicted"/>
<sequence>MFPCTHRNNSRNGYHAVESMEYVTKLSEFKLTLGANVDQNIDVESGGGMSDARGVIVLSRFKGHAGQEVENYPSVV</sequence>
<accession>A0AAV4Q0H0</accession>
<keyword evidence="2" id="KW-1185">Reference proteome</keyword>
<organism evidence="1 2">
    <name type="scientific">Caerostris extrusa</name>
    <name type="common">Bark spider</name>
    <name type="synonym">Caerostris bankana</name>
    <dbReference type="NCBI Taxonomy" id="172846"/>
    <lineage>
        <taxon>Eukaryota</taxon>
        <taxon>Metazoa</taxon>
        <taxon>Ecdysozoa</taxon>
        <taxon>Arthropoda</taxon>
        <taxon>Chelicerata</taxon>
        <taxon>Arachnida</taxon>
        <taxon>Araneae</taxon>
        <taxon>Araneomorphae</taxon>
        <taxon>Entelegynae</taxon>
        <taxon>Araneoidea</taxon>
        <taxon>Araneidae</taxon>
        <taxon>Caerostris</taxon>
    </lineage>
</organism>
<dbReference type="Proteomes" id="UP001054945">
    <property type="component" value="Unassembled WGS sequence"/>
</dbReference>
<protein>
    <submittedName>
        <fullName evidence="1">Uncharacterized protein</fullName>
    </submittedName>
</protein>
<dbReference type="AlphaFoldDB" id="A0AAV4Q0H0"/>
<comment type="caution">
    <text evidence="1">The sequence shown here is derived from an EMBL/GenBank/DDBJ whole genome shotgun (WGS) entry which is preliminary data.</text>
</comment>